<dbReference type="SUPFAM" id="SSF52540">
    <property type="entry name" value="P-loop containing nucleoside triphosphate hydrolases"/>
    <property type="match status" value="1"/>
</dbReference>
<reference evidence="3" key="1">
    <citation type="journal article" date="2014" name="Int. J. Syst. Evol. Microbiol.">
        <title>Complete genome sequence of Corynebacterium casei LMG S-19264T (=DSM 44701T), isolated from a smear-ripened cheese.</title>
        <authorList>
            <consortium name="US DOE Joint Genome Institute (JGI-PGF)"/>
            <person name="Walter F."/>
            <person name="Albersmeier A."/>
            <person name="Kalinowski J."/>
            <person name="Ruckert C."/>
        </authorList>
    </citation>
    <scope>NUCLEOTIDE SEQUENCE</scope>
    <source>
        <strain evidence="3">JCM 4714</strain>
    </source>
</reference>
<evidence type="ECO:0000313" key="3">
    <source>
        <dbReference type="EMBL" id="GHE11926.1"/>
    </source>
</evidence>
<organism evidence="3 4">
    <name type="scientific">Streptomyces alanosinicus</name>
    <dbReference type="NCBI Taxonomy" id="68171"/>
    <lineage>
        <taxon>Bacteria</taxon>
        <taxon>Bacillati</taxon>
        <taxon>Actinomycetota</taxon>
        <taxon>Actinomycetes</taxon>
        <taxon>Kitasatosporales</taxon>
        <taxon>Streptomycetaceae</taxon>
        <taxon>Streptomyces</taxon>
    </lineage>
</organism>
<keyword evidence="1" id="KW-0175">Coiled coil</keyword>
<feature type="coiled-coil region" evidence="1">
    <location>
        <begin position="487"/>
        <end position="521"/>
    </location>
</feature>
<evidence type="ECO:0008006" key="5">
    <source>
        <dbReference type="Google" id="ProtNLM"/>
    </source>
</evidence>
<feature type="region of interest" description="Disordered" evidence="2">
    <location>
        <begin position="814"/>
        <end position="848"/>
    </location>
</feature>
<dbReference type="EMBL" id="BMVG01000031">
    <property type="protein sequence ID" value="GHE11926.1"/>
    <property type="molecule type" value="Genomic_DNA"/>
</dbReference>
<dbReference type="RefSeq" id="WP_189957947.1">
    <property type="nucleotide sequence ID" value="NZ_BMVG01000031.1"/>
</dbReference>
<evidence type="ECO:0000256" key="1">
    <source>
        <dbReference type="SAM" id="Coils"/>
    </source>
</evidence>
<evidence type="ECO:0000256" key="2">
    <source>
        <dbReference type="SAM" id="MobiDB-lite"/>
    </source>
</evidence>
<name>A0A918YQF9_9ACTN</name>
<feature type="compositionally biased region" description="Basic and acidic residues" evidence="2">
    <location>
        <begin position="814"/>
        <end position="833"/>
    </location>
</feature>
<dbReference type="Proteomes" id="UP000655443">
    <property type="component" value="Unassembled WGS sequence"/>
</dbReference>
<evidence type="ECO:0000313" key="4">
    <source>
        <dbReference type="Proteomes" id="UP000655443"/>
    </source>
</evidence>
<feature type="coiled-coil region" evidence="1">
    <location>
        <begin position="957"/>
        <end position="998"/>
    </location>
</feature>
<proteinExistence type="predicted"/>
<reference evidence="3" key="2">
    <citation type="submission" date="2020-09" db="EMBL/GenBank/DDBJ databases">
        <authorList>
            <person name="Sun Q."/>
            <person name="Ohkuma M."/>
        </authorList>
    </citation>
    <scope>NUCLEOTIDE SEQUENCE</scope>
    <source>
        <strain evidence="3">JCM 4714</strain>
    </source>
</reference>
<dbReference type="Pfam" id="PF13558">
    <property type="entry name" value="SbcC_Walker_B"/>
    <property type="match status" value="1"/>
</dbReference>
<dbReference type="InterPro" id="IPR027417">
    <property type="entry name" value="P-loop_NTPase"/>
</dbReference>
<gene>
    <name evidence="3" type="ORF">GCM10010339_73380</name>
</gene>
<protein>
    <recommendedName>
        <fullName evidence="5">TIGR02680 family protein</fullName>
    </recommendedName>
</protein>
<accession>A0A918YQF9</accession>
<comment type="caution">
    <text evidence="3">The sequence shown here is derived from an EMBL/GenBank/DDBJ whole genome shotgun (WGS) entry which is preliminary data.</text>
</comment>
<sequence>MNPVDGIERWWRRWHLIGAGVDNVWYYTREVLTCPSGRWLARGPNGTGKTTLLEGLCPYLLNPAHHHLSSAAGRSTSLVSLMKGGSSGRRRFGYMWISFGPPGDPASGDADAGEQHYGLRLEYAQSSNSVETAGFRLPVVPGHDGSDLSTMSLDDFRAWAEAQGGEVFGSTEAYVADLAQRVFGCGPAALRRIARQIRKVRNPGLLTGLSPADAAAELRKALPTVSPEVVKATQEALAAAETTRRRFERDAKSAQLLEDLAAAWSHAAARVGAQAVDAALTCAAALAEDRAEAGRARMNDQARARDLDGLRASIEELTAAERQTAELAKALASDAASSDVAQARGEVARSGSAHEKDCEILTVRTEAAVRTAGDVQDAVGAVSELTDRVARSCRAALVPVPVAVAVSVRLDEQAPLRIGERGFEQAPRVDVAVDESAAGQSVEQLQQVCARLERRGEDAAAVALAYRDVEVAQEESVQARQLADAAAGTAQEAAARHQATLEHAQERVVALSDRVQGWAREVRGRCRTPHLDAGGIAGQAHGWGDGRECSGVVHDAGRLARKVALEADTSSRQARTRAERHAGQAEQAQKAAVEAAERAWRLGSGELLPLPAPSWHEGVDEERAFACAVEWTSPDAGSGALRDVAEAVMAAAGLLSAEVTELGADGHGRWLVHPHGPALPEQQSMAAVLRAVPGHPLQEVTARVLQRIAYLPSAVGAEADHIAAGLVVGADGTFRAGVMTGRLPVNAGQVPQASHIGAAVRQAAALRAAAEAQGECDHWQQQAMRHARAAHRMTLFADTVQELASRFPHDAVADADRAETTRAEASRAAHTADAHAAQQDRIAQDKESSHRAALSRWRNSAVALGLPDTILAVEHEAQDAQRRAAAVRAAADDLQGIGRLLKKVQDAAGQAEAASQQVAQAVRAAQASYAEVLAAHAAMEACRQRSGMDELALTEAAEAAHKAHNDTQERLAEARSRMESVASRAGDARRAADEAERRVERAVPAAQSLLDRVRGLMDFEALRELLDCPPEEPADDNDASGWLTELRGRLQAVPAPGTPLEDCAAAVRAHLASEDDDWQLGHGQAPDGLPTHELTLTGHKAMSPPAAAQHAAARLQAAQAAYDSAEDQALQQFVLGRIPTAISTAWVDLHTWVKDINSQMKLARASSGLLVQLKVRLAPDLTPSRALIHQLTCEIGDADRTPEQQHSVGQELLAVMRHSEEGGAADRATRLAEAIDIRNWVTVQYMIVREDGTEEQWGKPQTTVSGGESRLIVLAPMLAALAAEYRDLPAHALRLCALDEVPGEVDEAGRDGIAKYTASLDLDLMCTSHHWDGSPGAWDGIDIHDLAKSSTGVIIAEPMHLYSRQMLTATGHLPAQNTGRTMEVTE</sequence>
<keyword evidence="4" id="KW-1185">Reference proteome</keyword>